<feature type="compositionally biased region" description="Basic and acidic residues" evidence="1">
    <location>
        <begin position="91"/>
        <end position="105"/>
    </location>
</feature>
<feature type="region of interest" description="Disordered" evidence="1">
    <location>
        <begin position="59"/>
        <end position="112"/>
    </location>
</feature>
<comment type="caution">
    <text evidence="2">The sequence shown here is derived from an EMBL/GenBank/DDBJ whole genome shotgun (WGS) entry which is preliminary data.</text>
</comment>
<reference evidence="2 3" key="1">
    <citation type="submission" date="2016-06" db="EMBL/GenBank/DDBJ databases">
        <title>Evolution of pathogenesis and genome organization in the Tremellales.</title>
        <authorList>
            <person name="Cuomo C."/>
            <person name="Litvintseva A."/>
            <person name="Heitman J."/>
            <person name="Chen Y."/>
            <person name="Sun S."/>
            <person name="Springer D."/>
            <person name="Dromer F."/>
            <person name="Young S."/>
            <person name="Zeng Q."/>
            <person name="Chapman S."/>
            <person name="Gujja S."/>
            <person name="Saif S."/>
            <person name="Birren B."/>
        </authorList>
    </citation>
    <scope>NUCLEOTIDE SEQUENCE [LARGE SCALE GENOMIC DNA]</scope>
    <source>
        <strain evidence="2 3">CBS 6039</strain>
    </source>
</reference>
<dbReference type="RefSeq" id="XP_018991390.1">
    <property type="nucleotide sequence ID" value="XM_019140239.1"/>
</dbReference>
<dbReference type="AlphaFoldDB" id="A0A1E3HHP1"/>
<feature type="compositionally biased region" description="Polar residues" evidence="1">
    <location>
        <begin position="59"/>
        <end position="73"/>
    </location>
</feature>
<accession>A0A1E3HHP1</accession>
<protein>
    <submittedName>
        <fullName evidence="2">Uncharacterized protein</fullName>
    </submittedName>
</protein>
<gene>
    <name evidence="2" type="ORF">L202_05851</name>
</gene>
<feature type="region of interest" description="Disordered" evidence="1">
    <location>
        <begin position="1"/>
        <end position="42"/>
    </location>
</feature>
<name>A0A1E3HHP1_9TREE</name>
<keyword evidence="3" id="KW-1185">Reference proteome</keyword>
<dbReference type="Proteomes" id="UP000094065">
    <property type="component" value="Unassembled WGS sequence"/>
</dbReference>
<evidence type="ECO:0000256" key="1">
    <source>
        <dbReference type="SAM" id="MobiDB-lite"/>
    </source>
</evidence>
<dbReference type="GeneID" id="30157160"/>
<dbReference type="EMBL" id="AWGJ01000009">
    <property type="protein sequence ID" value="ODN75859.1"/>
    <property type="molecule type" value="Genomic_DNA"/>
</dbReference>
<proteinExistence type="predicted"/>
<sequence>MRRKLSNLASRFTRKPTIPTSSSRAPRTHSTAASRETGDRFDKVTLVFPAEIEYEVNTYSGSLLSKPSTSAGQGTAADEEEEASPEFTSSEMKKGREKDESEEKSGWAAESGQKWYMRTHTLQAGTIGGTGDSVIPIETKHVYRTFPTPRGDMRKGQFTGSWPGSVAEQVKASDPYQFHPAERDFFQSLSDGEEERDYQLVCVDIVDGPGEEHEGNKVELLYEEEDERGKMARMWKRYENASWNFQAR</sequence>
<evidence type="ECO:0000313" key="2">
    <source>
        <dbReference type="EMBL" id="ODN75859.1"/>
    </source>
</evidence>
<organism evidence="2 3">
    <name type="scientific">Cryptococcus amylolentus CBS 6039</name>
    <dbReference type="NCBI Taxonomy" id="1295533"/>
    <lineage>
        <taxon>Eukaryota</taxon>
        <taxon>Fungi</taxon>
        <taxon>Dikarya</taxon>
        <taxon>Basidiomycota</taxon>
        <taxon>Agaricomycotina</taxon>
        <taxon>Tremellomycetes</taxon>
        <taxon>Tremellales</taxon>
        <taxon>Cryptococcaceae</taxon>
        <taxon>Cryptococcus</taxon>
    </lineage>
</organism>
<feature type="compositionally biased region" description="Polar residues" evidence="1">
    <location>
        <begin position="18"/>
        <end position="34"/>
    </location>
</feature>
<evidence type="ECO:0000313" key="3">
    <source>
        <dbReference type="Proteomes" id="UP000094065"/>
    </source>
</evidence>